<dbReference type="Proteomes" id="UP000667802">
    <property type="component" value="Unassembled WGS sequence"/>
</dbReference>
<keyword evidence="3" id="KW-1185">Reference proteome</keyword>
<dbReference type="AlphaFoldDB" id="A0AAP5MC63"/>
<reference evidence="3" key="1">
    <citation type="journal article" date="2021" name="Science">
        <title>Hunting the eagle killer: A cyanobacterial neurotoxin causes vacuolar myelinopathy.</title>
        <authorList>
            <person name="Breinlinger S."/>
            <person name="Phillips T.J."/>
            <person name="Haram B.N."/>
            <person name="Mares J."/>
            <person name="Martinez Yerena J.A."/>
            <person name="Hrouzek P."/>
            <person name="Sobotka R."/>
            <person name="Henderson W.M."/>
            <person name="Schmieder P."/>
            <person name="Williams S.M."/>
            <person name="Lauderdale J.D."/>
            <person name="Wilde H.D."/>
            <person name="Gerrin W."/>
            <person name="Kust A."/>
            <person name="Washington J.W."/>
            <person name="Wagner C."/>
            <person name="Geier B."/>
            <person name="Liebeke M."/>
            <person name="Enke H."/>
            <person name="Niedermeyer T.H.J."/>
            <person name="Wilde S.B."/>
        </authorList>
    </citation>
    <scope>NUCLEOTIDE SEQUENCE [LARGE SCALE GENOMIC DNA]</scope>
    <source>
        <strain evidence="3">Thurmond2011</strain>
    </source>
</reference>
<dbReference type="PROSITE" id="PS50943">
    <property type="entry name" value="HTH_CROC1"/>
    <property type="match status" value="1"/>
</dbReference>
<dbReference type="InterPro" id="IPR027417">
    <property type="entry name" value="P-loop_NTPase"/>
</dbReference>
<evidence type="ECO:0000259" key="1">
    <source>
        <dbReference type="PROSITE" id="PS50943"/>
    </source>
</evidence>
<dbReference type="RefSeq" id="WP_208350432.1">
    <property type="nucleotide sequence ID" value="NZ_JAALHA020000020.1"/>
</dbReference>
<name>A0AAP5MC63_9CYAN</name>
<dbReference type="EMBL" id="JAALHA020000020">
    <property type="protein sequence ID" value="MDR9898817.1"/>
    <property type="molecule type" value="Genomic_DNA"/>
</dbReference>
<protein>
    <submittedName>
        <fullName evidence="2">AAA-like domain-containing protein</fullName>
    </submittedName>
</protein>
<dbReference type="InterPro" id="IPR001387">
    <property type="entry name" value="Cro/C1-type_HTH"/>
</dbReference>
<dbReference type="Gene3D" id="3.40.50.300">
    <property type="entry name" value="P-loop containing nucleotide triphosphate hydrolases"/>
    <property type="match status" value="1"/>
</dbReference>
<proteinExistence type="predicted"/>
<accession>A0AAP5MC63</accession>
<sequence>MARSLRVQQDCLDKVKLALRSNGFPSQRSLAEEVGFALATVNNFLTGKPVDYTTFEELCRKLGLDWREIANLNFEVSSKTIDKNLESPELIDVNQDMSPSYPNGPVPLGSLFYIERAPLEEQVYQEIRKPGALVRIKAAREMGKTSLLQRVLDFGKRLGYRTISLNLDQVDQGILSDLNQFLRWLCANCARHLQLERNLDEYWDEDLGSKISCTSYFQDYLLESIATPVVLGLDEVNQIFEHPQVAKDFLPLLRSWYEEARTLPIWQKLRLIVVHSTEIYVPLQLNQSPFNVGLPVQLNNFSKQEVQQLAQRYELNWEDGEEAMQLIDMVGGHPALVQIALYHLSRGNATLAQLLETAPTPTGIYSHHLQRHLVTLQEQPELASTLLAVINANEPVRLDGMLSYKLSSLGLITESGHKAIPTCKLYQQYFKNTPS</sequence>
<comment type="caution">
    <text evidence="2">The sequence shown here is derived from an EMBL/GenBank/DDBJ whole genome shotgun (WGS) entry which is preliminary data.</text>
</comment>
<feature type="domain" description="HTH cro/C1-type" evidence="1">
    <location>
        <begin position="26"/>
        <end position="69"/>
    </location>
</feature>
<dbReference type="SUPFAM" id="SSF52540">
    <property type="entry name" value="P-loop containing nucleoside triphosphate hydrolases"/>
    <property type="match status" value="1"/>
</dbReference>
<evidence type="ECO:0000313" key="3">
    <source>
        <dbReference type="Proteomes" id="UP000667802"/>
    </source>
</evidence>
<dbReference type="Pfam" id="PF14516">
    <property type="entry name" value="AAA_35"/>
    <property type="match status" value="1"/>
</dbReference>
<dbReference type="CDD" id="cd00093">
    <property type="entry name" value="HTH_XRE"/>
    <property type="match status" value="1"/>
</dbReference>
<gene>
    <name evidence="2" type="ORF">G7B40_030300</name>
</gene>
<evidence type="ECO:0000313" key="2">
    <source>
        <dbReference type="EMBL" id="MDR9898817.1"/>
    </source>
</evidence>
<organism evidence="2 3">
    <name type="scientific">Aetokthonos hydrillicola Thurmond2011</name>
    <dbReference type="NCBI Taxonomy" id="2712845"/>
    <lineage>
        <taxon>Bacteria</taxon>
        <taxon>Bacillati</taxon>
        <taxon>Cyanobacteriota</taxon>
        <taxon>Cyanophyceae</taxon>
        <taxon>Nostocales</taxon>
        <taxon>Hapalosiphonaceae</taxon>
        <taxon>Aetokthonos</taxon>
    </lineage>
</organism>